<sequence length="268" mass="29058">MLSMLFGPMLSVLFHCLCLLAVLLHAQPPMQSPECKKAASDCESATDCVHRLAVLQSACVTNTCQPQCREAALNLYQNREGRALLRTDASCVPGRYELEKCGFLPNKSPKHCSFAKLICETDLQCNSKWEVFVSECEADTNELGHCPEKCHRHLNATLSTQHGAAFASCTCTDKEDGRCTQLRELTLLPCLLPEEVPLPRPGSPSGGGPDEEEDADLSANRVSPSKPNAHSQSDVPDGAPQGVARGHCLLLALPLALTLISSSFWAMR</sequence>
<evidence type="ECO:0000256" key="5">
    <source>
        <dbReference type="ARBA" id="ARBA00023180"/>
    </source>
</evidence>
<dbReference type="WBParaSite" id="GPLIN_000739000">
    <property type="protein sequence ID" value="GPLIN_000739000"/>
    <property type="gene ID" value="GPLIN_000739000"/>
</dbReference>
<dbReference type="InterPro" id="IPR037193">
    <property type="entry name" value="GDNF_alpha"/>
</dbReference>
<dbReference type="SUPFAM" id="SSF110035">
    <property type="entry name" value="GDNF receptor-like"/>
    <property type="match status" value="1"/>
</dbReference>
<organism evidence="9 10">
    <name type="scientific">Globodera pallida</name>
    <name type="common">Potato cyst nematode worm</name>
    <name type="synonym">Heterodera pallida</name>
    <dbReference type="NCBI Taxonomy" id="36090"/>
    <lineage>
        <taxon>Eukaryota</taxon>
        <taxon>Metazoa</taxon>
        <taxon>Ecdysozoa</taxon>
        <taxon>Nematoda</taxon>
        <taxon>Chromadorea</taxon>
        <taxon>Rhabditida</taxon>
        <taxon>Tylenchina</taxon>
        <taxon>Tylenchomorpha</taxon>
        <taxon>Tylenchoidea</taxon>
        <taxon>Heteroderidae</taxon>
        <taxon>Heteroderinae</taxon>
        <taxon>Globodera</taxon>
    </lineage>
</organism>
<keyword evidence="3 7" id="KW-0732">Signal</keyword>
<accession>A0A183C3E6</accession>
<feature type="region of interest" description="Disordered" evidence="6">
    <location>
        <begin position="196"/>
        <end position="239"/>
    </location>
</feature>
<feature type="domain" description="GDNF/GAS1" evidence="8">
    <location>
        <begin position="35"/>
        <end position="108"/>
    </location>
</feature>
<keyword evidence="4" id="KW-0472">Membrane</keyword>
<keyword evidence="2" id="KW-1003">Cell membrane</keyword>
<feature type="domain" description="GDNF/GAS1" evidence="8">
    <location>
        <begin position="112"/>
        <end position="190"/>
    </location>
</feature>
<evidence type="ECO:0000256" key="1">
    <source>
        <dbReference type="ARBA" id="ARBA00004236"/>
    </source>
</evidence>
<dbReference type="SMART" id="SM00907">
    <property type="entry name" value="GDNF"/>
    <property type="match status" value="2"/>
</dbReference>
<evidence type="ECO:0000256" key="3">
    <source>
        <dbReference type="ARBA" id="ARBA00022729"/>
    </source>
</evidence>
<evidence type="ECO:0000256" key="7">
    <source>
        <dbReference type="SAM" id="SignalP"/>
    </source>
</evidence>
<reference evidence="9" key="1">
    <citation type="submission" date="2014-05" db="EMBL/GenBank/DDBJ databases">
        <title>The genome and life-stage specific transcriptomes of Globodera pallida elucidate key aspects of plant parasitism by a cyst nematode.</title>
        <authorList>
            <person name="Cotton J.A."/>
            <person name="Lilley C.J."/>
            <person name="Jones L.M."/>
            <person name="Kikuchi T."/>
            <person name="Reid A.J."/>
            <person name="Thorpe P."/>
            <person name="Tsai I.J."/>
            <person name="Beasley H."/>
            <person name="Blok V."/>
            <person name="Cock P.J.A."/>
            <person name="Van den Akker S.E."/>
            <person name="Holroyd N."/>
            <person name="Hunt M."/>
            <person name="Mantelin S."/>
            <person name="Naghra H."/>
            <person name="Pain A."/>
            <person name="Palomares-Rius J.E."/>
            <person name="Zarowiecki M."/>
            <person name="Berriman M."/>
            <person name="Jones J.T."/>
            <person name="Urwin P.E."/>
        </authorList>
    </citation>
    <scope>NUCLEOTIDE SEQUENCE [LARGE SCALE GENOMIC DNA]</scope>
    <source>
        <strain evidence="9">Lindley</strain>
    </source>
</reference>
<evidence type="ECO:0000313" key="9">
    <source>
        <dbReference type="Proteomes" id="UP000050741"/>
    </source>
</evidence>
<evidence type="ECO:0000259" key="8">
    <source>
        <dbReference type="SMART" id="SM00907"/>
    </source>
</evidence>
<reference evidence="10" key="2">
    <citation type="submission" date="2016-06" db="UniProtKB">
        <authorList>
            <consortium name="WormBaseParasite"/>
        </authorList>
    </citation>
    <scope>IDENTIFICATION</scope>
</reference>
<evidence type="ECO:0000256" key="4">
    <source>
        <dbReference type="ARBA" id="ARBA00023136"/>
    </source>
</evidence>
<evidence type="ECO:0000256" key="6">
    <source>
        <dbReference type="SAM" id="MobiDB-lite"/>
    </source>
</evidence>
<dbReference type="Proteomes" id="UP000050741">
    <property type="component" value="Unassembled WGS sequence"/>
</dbReference>
<comment type="subcellular location">
    <subcellularLocation>
        <location evidence="1">Cell membrane</location>
    </subcellularLocation>
</comment>
<protein>
    <submittedName>
        <fullName evidence="10">GDNF domain-containing protein</fullName>
    </submittedName>
</protein>
<keyword evidence="9" id="KW-1185">Reference proteome</keyword>
<keyword evidence="5" id="KW-0325">Glycoprotein</keyword>
<feature type="signal peptide" evidence="7">
    <location>
        <begin position="1"/>
        <end position="26"/>
    </location>
</feature>
<feature type="chain" id="PRO_5008147034" evidence="7">
    <location>
        <begin position="27"/>
        <end position="268"/>
    </location>
</feature>
<name>A0A183C3E6_GLOPA</name>
<evidence type="ECO:0000256" key="2">
    <source>
        <dbReference type="ARBA" id="ARBA00022475"/>
    </source>
</evidence>
<feature type="compositionally biased region" description="Polar residues" evidence="6">
    <location>
        <begin position="220"/>
        <end position="234"/>
    </location>
</feature>
<dbReference type="InterPro" id="IPR016017">
    <property type="entry name" value="GDNF/GAS1"/>
</dbReference>
<proteinExistence type="predicted"/>
<dbReference type="AlphaFoldDB" id="A0A183C3E6"/>
<dbReference type="GO" id="GO:0005886">
    <property type="term" value="C:plasma membrane"/>
    <property type="evidence" value="ECO:0007669"/>
    <property type="project" value="UniProtKB-SubCell"/>
</dbReference>
<evidence type="ECO:0000313" key="10">
    <source>
        <dbReference type="WBParaSite" id="GPLIN_000739000"/>
    </source>
</evidence>
<dbReference type="Pfam" id="PF02351">
    <property type="entry name" value="GDNF"/>
    <property type="match status" value="1"/>
</dbReference>